<proteinExistence type="predicted"/>
<accession>A0A1Y3MEX8</accession>
<sequence length="257" mass="30512">MQGKISIKTMTDYHLYDFMRCPHKFYFRYIKRREPSSFEWQQMVQSIVNQIIIDYYTSPVEKQTTMLLLKRLEKHWDKVRIGMFASKAEYYIVLAKLTDHLIQFVKNDASKTPPLFLYKKLQTYMDELGVHISLTFEVGEWSTQSFVIKKYVVDANEEMLALFQKLTAVFSYKVFGILPERIEVVNLMEGTRYESVPKEQDIMAGMNDLYRMKEMLQQLEHYTERTFCSECIGCAFRNECKVDEMQDALIAKNTILH</sequence>
<dbReference type="RefSeq" id="WP_088093996.1">
    <property type="nucleotide sequence ID" value="NZ_JBALMA010000193.1"/>
</dbReference>
<reference evidence="1 2" key="1">
    <citation type="submission" date="2017-02" db="EMBL/GenBank/DDBJ databases">
        <title>Bacillus pseudomycoides isolate FSL K6-0042.</title>
        <authorList>
            <person name="Kovac J."/>
        </authorList>
    </citation>
    <scope>NUCLEOTIDE SEQUENCE [LARGE SCALE GENOMIC DNA]</scope>
    <source>
        <strain evidence="1 2">FSL K6-0042</strain>
    </source>
</reference>
<evidence type="ECO:0000313" key="2">
    <source>
        <dbReference type="Proteomes" id="UP000195321"/>
    </source>
</evidence>
<gene>
    <name evidence="1" type="ORF">BW425_10830</name>
</gene>
<evidence type="ECO:0000313" key="1">
    <source>
        <dbReference type="EMBL" id="OUM48987.1"/>
    </source>
</evidence>
<comment type="caution">
    <text evidence="1">The sequence shown here is derived from an EMBL/GenBank/DDBJ whole genome shotgun (WGS) entry which is preliminary data.</text>
</comment>
<organism evidence="1 2">
    <name type="scientific">Bacillus pseudomycoides</name>
    <dbReference type="NCBI Taxonomy" id="64104"/>
    <lineage>
        <taxon>Bacteria</taxon>
        <taxon>Bacillati</taxon>
        <taxon>Bacillota</taxon>
        <taxon>Bacilli</taxon>
        <taxon>Bacillales</taxon>
        <taxon>Bacillaceae</taxon>
        <taxon>Bacillus</taxon>
        <taxon>Bacillus cereus group</taxon>
    </lineage>
</organism>
<dbReference type="Proteomes" id="UP000195321">
    <property type="component" value="Unassembled WGS sequence"/>
</dbReference>
<name>A0A1Y3MEX8_9BACI</name>
<dbReference type="EMBL" id="MWPX01000009">
    <property type="protein sequence ID" value="OUM48987.1"/>
    <property type="molecule type" value="Genomic_DNA"/>
</dbReference>
<dbReference type="AlphaFoldDB" id="A0A1Y3MEX8"/>
<evidence type="ECO:0008006" key="3">
    <source>
        <dbReference type="Google" id="ProtNLM"/>
    </source>
</evidence>
<protein>
    <recommendedName>
        <fullName evidence="3">PD-(D/E)XK endonuclease-like domain-containing protein</fullName>
    </recommendedName>
</protein>